<accession>A0A2Z6PJH0</accession>
<feature type="domain" description="Reverse transcriptase zinc-binding" evidence="2">
    <location>
        <begin position="57"/>
        <end position="145"/>
    </location>
</feature>
<organism evidence="3 4">
    <name type="scientific">Trifolium subterraneum</name>
    <name type="common">Subterranean clover</name>
    <dbReference type="NCBI Taxonomy" id="3900"/>
    <lineage>
        <taxon>Eukaryota</taxon>
        <taxon>Viridiplantae</taxon>
        <taxon>Streptophyta</taxon>
        <taxon>Embryophyta</taxon>
        <taxon>Tracheophyta</taxon>
        <taxon>Spermatophyta</taxon>
        <taxon>Magnoliopsida</taxon>
        <taxon>eudicotyledons</taxon>
        <taxon>Gunneridae</taxon>
        <taxon>Pentapetalae</taxon>
        <taxon>rosids</taxon>
        <taxon>fabids</taxon>
        <taxon>Fabales</taxon>
        <taxon>Fabaceae</taxon>
        <taxon>Papilionoideae</taxon>
        <taxon>50 kb inversion clade</taxon>
        <taxon>NPAAA clade</taxon>
        <taxon>Hologalegina</taxon>
        <taxon>IRL clade</taxon>
        <taxon>Trifolieae</taxon>
        <taxon>Trifolium</taxon>
    </lineage>
</organism>
<gene>
    <name evidence="3" type="ORF">TSUD_415340</name>
</gene>
<evidence type="ECO:0000256" key="1">
    <source>
        <dbReference type="SAM" id="MobiDB-lite"/>
    </source>
</evidence>
<proteinExistence type="predicted"/>
<dbReference type="OrthoDB" id="1301355at2759"/>
<dbReference type="AlphaFoldDB" id="A0A2Z6PJH0"/>
<dbReference type="Proteomes" id="UP000242715">
    <property type="component" value="Unassembled WGS sequence"/>
</dbReference>
<reference evidence="4" key="1">
    <citation type="journal article" date="2017" name="Front. Plant Sci.">
        <title>Climate Clever Clovers: New Paradigm to Reduce the Environmental Footprint of Ruminants by Breeding Low Methanogenic Forages Utilizing Haplotype Variation.</title>
        <authorList>
            <person name="Kaur P."/>
            <person name="Appels R."/>
            <person name="Bayer P.E."/>
            <person name="Keeble-Gagnere G."/>
            <person name="Wang J."/>
            <person name="Hirakawa H."/>
            <person name="Shirasawa K."/>
            <person name="Vercoe P."/>
            <person name="Stefanova K."/>
            <person name="Durmic Z."/>
            <person name="Nichols P."/>
            <person name="Revell C."/>
            <person name="Isobe S.N."/>
            <person name="Edwards D."/>
            <person name="Erskine W."/>
        </authorList>
    </citation>
    <scope>NUCLEOTIDE SEQUENCE [LARGE SCALE GENOMIC DNA]</scope>
    <source>
        <strain evidence="4">cv. Daliak</strain>
    </source>
</reference>
<sequence>MCALGWREGGAGWQLRRQLWGWEEEMLEECTSVLYDIVLQTNISDSWTWRHDIVGGYSVRGAYSIHIARDDGPTTGVSDLIWHKHVPFKVSVLAWRLLRNRLPTKDNLVARNIIPFDARFCVNGCGELETVNHVFLASPGISPLWGKVRSWLGGIPVAAELVQDHFAHFMVSSGQSLKRLDSEKQEASEPLKKSSDAKERNMS</sequence>
<dbReference type="EMBL" id="DF975460">
    <property type="protein sequence ID" value="GAU51730.1"/>
    <property type="molecule type" value="Genomic_DNA"/>
</dbReference>
<evidence type="ECO:0000313" key="4">
    <source>
        <dbReference type="Proteomes" id="UP000242715"/>
    </source>
</evidence>
<protein>
    <recommendedName>
        <fullName evidence="2">Reverse transcriptase zinc-binding domain-containing protein</fullName>
    </recommendedName>
</protein>
<evidence type="ECO:0000259" key="2">
    <source>
        <dbReference type="Pfam" id="PF13966"/>
    </source>
</evidence>
<feature type="region of interest" description="Disordered" evidence="1">
    <location>
        <begin position="178"/>
        <end position="203"/>
    </location>
</feature>
<dbReference type="Pfam" id="PF13966">
    <property type="entry name" value="zf-RVT"/>
    <property type="match status" value="1"/>
</dbReference>
<evidence type="ECO:0000313" key="3">
    <source>
        <dbReference type="EMBL" id="GAU51730.1"/>
    </source>
</evidence>
<dbReference type="PANTHER" id="PTHR36617:SF5">
    <property type="entry name" value="OS05G0421675 PROTEIN"/>
    <property type="match status" value="1"/>
</dbReference>
<dbReference type="PANTHER" id="PTHR36617">
    <property type="entry name" value="PROTEIN, PUTATIVE-RELATED"/>
    <property type="match status" value="1"/>
</dbReference>
<name>A0A2Z6PJH0_TRISU</name>
<dbReference type="InterPro" id="IPR026960">
    <property type="entry name" value="RVT-Znf"/>
</dbReference>
<keyword evidence="4" id="KW-1185">Reference proteome</keyword>